<evidence type="ECO:0000256" key="2">
    <source>
        <dbReference type="ARBA" id="ARBA00023002"/>
    </source>
</evidence>
<reference evidence="6" key="1">
    <citation type="submission" date="2020-05" db="EMBL/GenBank/DDBJ databases">
        <authorList>
            <person name="Chiriac C."/>
            <person name="Salcher M."/>
            <person name="Ghai R."/>
            <person name="Kavagutti S V."/>
        </authorList>
    </citation>
    <scope>NUCLEOTIDE SEQUENCE</scope>
</reference>
<dbReference type="InterPro" id="IPR028896">
    <property type="entry name" value="GcvT/YgfZ/DmdA"/>
</dbReference>
<dbReference type="PANTHER" id="PTHR43757">
    <property type="entry name" value="AMINOMETHYLTRANSFERASE"/>
    <property type="match status" value="1"/>
</dbReference>
<evidence type="ECO:0000259" key="3">
    <source>
        <dbReference type="Pfam" id="PF01571"/>
    </source>
</evidence>
<dbReference type="InterPro" id="IPR036188">
    <property type="entry name" value="FAD/NAD-bd_sf"/>
</dbReference>
<comment type="similarity">
    <text evidence="1">Belongs to the GcvT family.</text>
</comment>
<sequence>MRLLTRATAFGLYDGNTVGVVERAAPGTADPRRGVPRQRLHIVRAQSIVMACGALERPLVFAGNDRPGVMLSGAIGTYVNRYGVLPGRRAVIATNNDAAYGDALALARAGAQITVADLRAVVSPELLSRARAAGVAVQAATAVVAVQGGQRVTGCTLAAFDIASGRITGSGQSLAVDLVGMSGGWTPTVHLTSHRGIKPVYQAALHSFVPGGFDRQHFGAGSMMGSQTLDQALASGWQAAEQAIAAADKTAAAASPPAPAPLPDALAMTFTPVGPLVGLQPAGKAFVDFQHDVTVGDVELAHREGYQAVEHLKRYTTLGMGTDQGKTSNLNGLAIMAASRGLGMQEVGTTTFRPPFTPTTIGALAGRSVGAHLQPVRRTAMHDWHLAHGGVKVEAGLWIRPLWYRSHGASLSEAYKAEMAIVREQVGIADASTLGKIALHGPDAAEFLNRVYVNGFAKLPVGKARYGFMLREDGIVMDDGTTSRIGETEFFMTTTTGQAGRVMSHLEFLLQVVWPDLRVTVASVTDQWAAMSLAGPKVREVMRAAFPAIDFSNEAIPHMGVHDVTLTGALAGVGIRIIRLTFSGELAYEVYAPTHHGQLVWDHLLQAGQPWQLRPYGLEALASLRIEKGHVVGSEMDGRTTLDDLGAGKMASKLKPFWGDALRRSEHLARPDRPTLVGLEPAEDGAVPSNGAILFFADDKIAGHGRGHITSTTYSKSLGKSIGLGLLQGGTSRVGQEIIAASPVQGRQYRLRVVDPCFLDAEGVRYRG</sequence>
<dbReference type="GO" id="GO:0005739">
    <property type="term" value="C:mitochondrion"/>
    <property type="evidence" value="ECO:0007669"/>
    <property type="project" value="TreeGrafter"/>
</dbReference>
<dbReference type="InterPro" id="IPR027266">
    <property type="entry name" value="TrmE/GcvT-like"/>
</dbReference>
<dbReference type="InterPro" id="IPR013977">
    <property type="entry name" value="GcvT_C"/>
</dbReference>
<protein>
    <submittedName>
        <fullName evidence="6">Unannotated protein</fullName>
    </submittedName>
</protein>
<dbReference type="PANTHER" id="PTHR43757:SF2">
    <property type="entry name" value="AMINOMETHYLTRANSFERASE, MITOCHONDRIAL"/>
    <property type="match status" value="1"/>
</dbReference>
<evidence type="ECO:0000256" key="1">
    <source>
        <dbReference type="ARBA" id="ARBA00008609"/>
    </source>
</evidence>
<evidence type="ECO:0000313" key="6">
    <source>
        <dbReference type="EMBL" id="CAB4813033.1"/>
    </source>
</evidence>
<feature type="domain" description="SoxA A3" evidence="5">
    <location>
        <begin position="283"/>
        <end position="367"/>
    </location>
</feature>
<dbReference type="InterPro" id="IPR041117">
    <property type="entry name" value="SoxA_A3"/>
</dbReference>
<dbReference type="InterPro" id="IPR029043">
    <property type="entry name" value="GcvT/YgfZ_C"/>
</dbReference>
<evidence type="ECO:0000259" key="4">
    <source>
        <dbReference type="Pfam" id="PF08669"/>
    </source>
</evidence>
<feature type="domain" description="GCVT N-terminal" evidence="3">
    <location>
        <begin position="381"/>
        <end position="651"/>
    </location>
</feature>
<gene>
    <name evidence="6" type="ORF">UFOPK2992_01704</name>
</gene>
<dbReference type="AlphaFoldDB" id="A0A6J6YXK7"/>
<dbReference type="Pfam" id="PF17806">
    <property type="entry name" value="SO_alpha_A3"/>
    <property type="match status" value="1"/>
</dbReference>
<organism evidence="6">
    <name type="scientific">freshwater metagenome</name>
    <dbReference type="NCBI Taxonomy" id="449393"/>
    <lineage>
        <taxon>unclassified sequences</taxon>
        <taxon>metagenomes</taxon>
        <taxon>ecological metagenomes</taxon>
    </lineage>
</organism>
<dbReference type="InterPro" id="IPR006222">
    <property type="entry name" value="GCVT_N"/>
</dbReference>
<dbReference type="SUPFAM" id="SSF101790">
    <property type="entry name" value="Aminomethyltransferase beta-barrel domain"/>
    <property type="match status" value="1"/>
</dbReference>
<dbReference type="InterPro" id="IPR041854">
    <property type="entry name" value="BFD-like_2Fe2S-bd_dom_sf"/>
</dbReference>
<dbReference type="Pfam" id="PF08669">
    <property type="entry name" value="GCV_T_C"/>
    <property type="match status" value="1"/>
</dbReference>
<feature type="domain" description="Aminomethyltransferase C-terminal" evidence="4">
    <location>
        <begin position="676"/>
        <end position="760"/>
    </location>
</feature>
<dbReference type="SUPFAM" id="SSF103025">
    <property type="entry name" value="Folate-binding domain"/>
    <property type="match status" value="1"/>
</dbReference>
<accession>A0A6J6YXK7</accession>
<dbReference type="Gene3D" id="3.50.50.60">
    <property type="entry name" value="FAD/NAD(P)-binding domain"/>
    <property type="match status" value="2"/>
</dbReference>
<evidence type="ECO:0000259" key="5">
    <source>
        <dbReference type="Pfam" id="PF17806"/>
    </source>
</evidence>
<dbReference type="Pfam" id="PF01571">
    <property type="entry name" value="GCV_T"/>
    <property type="match status" value="1"/>
</dbReference>
<dbReference type="EMBL" id="CAFAAI010000343">
    <property type="protein sequence ID" value="CAB4813033.1"/>
    <property type="molecule type" value="Genomic_DNA"/>
</dbReference>
<name>A0A6J6YXK7_9ZZZZ</name>
<proteinExistence type="inferred from homology"/>
<keyword evidence="2" id="KW-0560">Oxidoreductase</keyword>
<dbReference type="Gene3D" id="3.30.1360.120">
    <property type="entry name" value="Probable tRNA modification gtpase trme, domain 1"/>
    <property type="match status" value="1"/>
</dbReference>
<dbReference type="Gene3D" id="1.10.10.1100">
    <property type="entry name" value="BFD-like [2Fe-2S]-binding domain"/>
    <property type="match status" value="1"/>
</dbReference>
<dbReference type="GO" id="GO:0016491">
    <property type="term" value="F:oxidoreductase activity"/>
    <property type="evidence" value="ECO:0007669"/>
    <property type="project" value="UniProtKB-KW"/>
</dbReference>
<dbReference type="SUPFAM" id="SSF51905">
    <property type="entry name" value="FAD/NAD(P)-binding domain"/>
    <property type="match status" value="1"/>
</dbReference>